<feature type="site" description="Transition state stabilizer" evidence="6 9">
    <location>
        <position position="183"/>
    </location>
</feature>
<dbReference type="InterPro" id="IPR001345">
    <property type="entry name" value="PG/BPGM_mutase_AS"/>
</dbReference>
<feature type="binding site" evidence="6 8">
    <location>
        <begin position="88"/>
        <end position="91"/>
    </location>
    <ligand>
        <name>substrate</name>
    </ligand>
</feature>
<evidence type="ECO:0000256" key="2">
    <source>
        <dbReference type="ARBA" id="ARBA00006717"/>
    </source>
</evidence>
<dbReference type="PANTHER" id="PTHR11931">
    <property type="entry name" value="PHOSPHOGLYCERATE MUTASE"/>
    <property type="match status" value="1"/>
</dbReference>
<accession>E6MHG1</accession>
<keyword evidence="12" id="KW-1185">Reference proteome</keyword>
<dbReference type="PIRSF" id="PIRSF000709">
    <property type="entry name" value="6PFK_2-Ptase"/>
    <property type="match status" value="1"/>
</dbReference>
<dbReference type="RefSeq" id="WP_006598868.1">
    <property type="nucleotide sequence ID" value="NZ_GL622359.1"/>
</dbReference>
<evidence type="ECO:0000256" key="4">
    <source>
        <dbReference type="ARBA" id="ARBA00023152"/>
    </source>
</evidence>
<evidence type="ECO:0000256" key="10">
    <source>
        <dbReference type="RuleBase" id="RU004512"/>
    </source>
</evidence>
<dbReference type="InterPro" id="IPR005952">
    <property type="entry name" value="Phosphogly_mut1"/>
</dbReference>
<dbReference type="UniPathway" id="UPA00109">
    <property type="reaction ID" value="UER00186"/>
</dbReference>
<dbReference type="SUPFAM" id="SSF53254">
    <property type="entry name" value="Phosphoglycerate mutase-like"/>
    <property type="match status" value="1"/>
</dbReference>
<keyword evidence="4 6" id="KW-0324">Glycolysis</keyword>
<evidence type="ECO:0000256" key="8">
    <source>
        <dbReference type="PIRSR" id="PIRSR613078-2"/>
    </source>
</evidence>
<feature type="binding site" evidence="6 8">
    <location>
        <begin position="184"/>
        <end position="185"/>
    </location>
    <ligand>
        <name>substrate</name>
    </ligand>
</feature>
<evidence type="ECO:0000256" key="5">
    <source>
        <dbReference type="ARBA" id="ARBA00023235"/>
    </source>
</evidence>
<protein>
    <recommendedName>
        <fullName evidence="6 10">2,3-bisphosphoglycerate-dependent phosphoglycerate mutase</fullName>
        <shortName evidence="6">BPG-dependent PGAM</shortName>
        <shortName evidence="6">PGAM</shortName>
        <shortName evidence="6">Phosphoglyceromutase</shortName>
        <shortName evidence="6">dPGM</shortName>
        <ecNumber evidence="6 10">5.4.2.11</ecNumber>
    </recommendedName>
</protein>
<dbReference type="NCBIfam" id="TIGR01258">
    <property type="entry name" value="pgm_1"/>
    <property type="match status" value="1"/>
</dbReference>
<name>E6MHG1_9FIRM</name>
<dbReference type="Pfam" id="PF00300">
    <property type="entry name" value="His_Phos_1"/>
    <property type="match status" value="1"/>
</dbReference>
<evidence type="ECO:0000256" key="7">
    <source>
        <dbReference type="PIRSR" id="PIRSR613078-1"/>
    </source>
</evidence>
<gene>
    <name evidence="6 11" type="primary">gpmA</name>
    <name evidence="11" type="ORF">HMP0721_1446</name>
</gene>
<comment type="catalytic activity">
    <reaction evidence="1 6 10">
        <text>(2R)-2-phosphoglycerate = (2R)-3-phosphoglycerate</text>
        <dbReference type="Rhea" id="RHEA:15901"/>
        <dbReference type="ChEBI" id="CHEBI:58272"/>
        <dbReference type="ChEBI" id="CHEBI:58289"/>
        <dbReference type="EC" id="5.4.2.11"/>
    </reaction>
</comment>
<dbReference type="eggNOG" id="COG0588">
    <property type="taxonomic scope" value="Bacteria"/>
</dbReference>
<dbReference type="PROSITE" id="PS00175">
    <property type="entry name" value="PG_MUTASE"/>
    <property type="match status" value="1"/>
</dbReference>
<feature type="binding site" evidence="6 8">
    <location>
        <begin position="9"/>
        <end position="16"/>
    </location>
    <ligand>
        <name>substrate</name>
    </ligand>
</feature>
<evidence type="ECO:0000256" key="3">
    <source>
        <dbReference type="ARBA" id="ARBA00022432"/>
    </source>
</evidence>
<sequence length="249" mass="27730">MTMQLVLLRHGESEYNKENKFCGWHDAELSAKGREEAADAGKALKDAGFDFDLCFTSYLKRAIHTLDLTLTSLDRCWLPVIKTWCLNERHYGALQGLNKSETAAKYGEDQVKIWRRSFATTPPALDPEDPRNPALQEQYRGVDAANLPLAESLKLTIDRTVPYYEAHILPEMLAGKRVIIAAHGNSLRALAMYLEGMSEQEILEFNIPTAVPLVYTLDDQGGFISKEYIGDPDVIAAKVSAVANQGKAK</sequence>
<comment type="caution">
    <text evidence="6">Lacks conserved residue(s) required for the propagation of feature annotation.</text>
</comment>
<evidence type="ECO:0000256" key="1">
    <source>
        <dbReference type="ARBA" id="ARBA00000380"/>
    </source>
</evidence>
<dbReference type="CDD" id="cd07067">
    <property type="entry name" value="HP_PGM_like"/>
    <property type="match status" value="1"/>
</dbReference>
<dbReference type="Gene3D" id="3.40.50.1240">
    <property type="entry name" value="Phosphoglycerate mutase-like"/>
    <property type="match status" value="1"/>
</dbReference>
<dbReference type="EC" id="5.4.2.11" evidence="6 10"/>
<dbReference type="InterPro" id="IPR013078">
    <property type="entry name" value="His_Pase_superF_clade-1"/>
</dbReference>
<keyword evidence="3 6" id="KW-0312">Gluconeogenesis</keyword>
<comment type="function">
    <text evidence="6 10">Catalyzes the interconversion of 2-phosphoglycerate and 3-phosphoglycerate.</text>
</comment>
<feature type="binding site" evidence="6 8">
    <location>
        <position position="61"/>
    </location>
    <ligand>
        <name>substrate</name>
    </ligand>
</feature>
<dbReference type="EMBL" id="AEQN01000018">
    <property type="protein sequence ID" value="EFV01463.1"/>
    <property type="molecule type" value="Genomic_DNA"/>
</dbReference>
<feature type="active site" description="Proton donor/acceptor" evidence="6 7">
    <location>
        <position position="88"/>
    </location>
</feature>
<comment type="caution">
    <text evidence="11">The sequence shown here is derived from an EMBL/GenBank/DDBJ whole genome shotgun (WGS) entry which is preliminary data.</text>
</comment>
<dbReference type="SMART" id="SM00855">
    <property type="entry name" value="PGAM"/>
    <property type="match status" value="1"/>
</dbReference>
<feature type="active site" description="Tele-phosphohistidine intermediate" evidence="6 7">
    <location>
        <position position="10"/>
    </location>
</feature>
<reference evidence="11 12" key="1">
    <citation type="submission" date="2010-12" db="EMBL/GenBank/DDBJ databases">
        <authorList>
            <person name="Muzny D."/>
            <person name="Qin X."/>
            <person name="Deng J."/>
            <person name="Jiang H."/>
            <person name="Liu Y."/>
            <person name="Qu J."/>
            <person name="Song X.-Z."/>
            <person name="Zhang L."/>
            <person name="Thornton R."/>
            <person name="Coyle M."/>
            <person name="Francisco L."/>
            <person name="Jackson L."/>
            <person name="Javaid M."/>
            <person name="Korchina V."/>
            <person name="Kovar C."/>
            <person name="Mata R."/>
            <person name="Mathew T."/>
            <person name="Ngo R."/>
            <person name="Nguyen L."/>
            <person name="Nguyen N."/>
            <person name="Okwuonu G."/>
            <person name="Ongeri F."/>
            <person name="Pham C."/>
            <person name="Simmons D."/>
            <person name="Wilczek-Boney K."/>
            <person name="Hale W."/>
            <person name="Jakkamsetti A."/>
            <person name="Pham P."/>
            <person name="Ruth R."/>
            <person name="San Lucas F."/>
            <person name="Warren J."/>
            <person name="Zhang J."/>
            <person name="Zhao Z."/>
            <person name="Zhou C."/>
            <person name="Zhu D."/>
            <person name="Lee S."/>
            <person name="Bess C."/>
            <person name="Blankenburg K."/>
            <person name="Forbes L."/>
            <person name="Fu Q."/>
            <person name="Gubbala S."/>
            <person name="Hirani K."/>
            <person name="Jayaseelan J.C."/>
            <person name="Lara F."/>
            <person name="Munidasa M."/>
            <person name="Palculict T."/>
            <person name="Patil S."/>
            <person name="Pu L.-L."/>
            <person name="Saada N."/>
            <person name="Tang L."/>
            <person name="Weissenberger G."/>
            <person name="Zhu Y."/>
            <person name="Hemphill L."/>
            <person name="Shang Y."/>
            <person name="Youmans B."/>
            <person name="Ayvaz T."/>
            <person name="Ross M."/>
            <person name="Santibanez J."/>
            <person name="Aqrawi P."/>
            <person name="Gross S."/>
            <person name="Joshi V."/>
            <person name="Fowler G."/>
            <person name="Nazareth L."/>
            <person name="Reid J."/>
            <person name="Worley K."/>
            <person name="Petrosino J."/>
            <person name="Highlander S."/>
            <person name="Gibbs R."/>
        </authorList>
    </citation>
    <scope>NUCLEOTIDE SEQUENCE [LARGE SCALE GENOMIC DNA]</scope>
    <source>
        <strain evidence="11 12">ATCC 23263</strain>
    </source>
</reference>
<dbReference type="STRING" id="887929.HMP0721_1446"/>
<feature type="binding site" evidence="6 8">
    <location>
        <position position="99"/>
    </location>
    <ligand>
        <name>substrate</name>
    </ligand>
</feature>
<evidence type="ECO:0000313" key="11">
    <source>
        <dbReference type="EMBL" id="EFV01463.1"/>
    </source>
</evidence>
<dbReference type="GO" id="GO:0006094">
    <property type="term" value="P:gluconeogenesis"/>
    <property type="evidence" value="ECO:0007669"/>
    <property type="project" value="UniProtKB-UniRule"/>
</dbReference>
<keyword evidence="5 6" id="KW-0413">Isomerase</keyword>
<dbReference type="FunFam" id="3.40.50.1240:FF:000003">
    <property type="entry name" value="2,3-bisphosphoglycerate-dependent phosphoglycerate mutase"/>
    <property type="match status" value="1"/>
</dbReference>
<proteinExistence type="inferred from homology"/>
<organism evidence="11 12">
    <name type="scientific">Pseudoramibacter alactolyticus ATCC 23263</name>
    <dbReference type="NCBI Taxonomy" id="887929"/>
    <lineage>
        <taxon>Bacteria</taxon>
        <taxon>Bacillati</taxon>
        <taxon>Bacillota</taxon>
        <taxon>Clostridia</taxon>
        <taxon>Eubacteriales</taxon>
        <taxon>Eubacteriaceae</taxon>
        <taxon>Pseudoramibacter</taxon>
    </lineage>
</organism>
<dbReference type="Proteomes" id="UP000004754">
    <property type="component" value="Unassembled WGS sequence"/>
</dbReference>
<feature type="binding site" evidence="6 8">
    <location>
        <begin position="115"/>
        <end position="116"/>
    </location>
    <ligand>
        <name>substrate</name>
    </ligand>
</feature>
<evidence type="ECO:0000256" key="9">
    <source>
        <dbReference type="PIRSR" id="PIRSR613078-3"/>
    </source>
</evidence>
<dbReference type="InterPro" id="IPR029033">
    <property type="entry name" value="His_PPase_superfam"/>
</dbReference>
<comment type="pathway">
    <text evidence="6 10">Carbohydrate degradation; glycolysis; pyruvate from D-glyceraldehyde 3-phosphate: step 3/5.</text>
</comment>
<evidence type="ECO:0000256" key="6">
    <source>
        <dbReference type="HAMAP-Rule" id="MF_01039"/>
    </source>
</evidence>
<dbReference type="GO" id="GO:0006096">
    <property type="term" value="P:glycolytic process"/>
    <property type="evidence" value="ECO:0007669"/>
    <property type="project" value="UniProtKB-UniRule"/>
</dbReference>
<dbReference type="NCBIfam" id="NF010713">
    <property type="entry name" value="PRK14115.1"/>
    <property type="match status" value="1"/>
</dbReference>
<evidence type="ECO:0000313" key="12">
    <source>
        <dbReference type="Proteomes" id="UP000004754"/>
    </source>
</evidence>
<comment type="similarity">
    <text evidence="2 6">Belongs to the phosphoglycerate mutase family. BPG-dependent PGAM subfamily.</text>
</comment>
<dbReference type="HAMAP" id="MF_01039">
    <property type="entry name" value="PGAM_GpmA"/>
    <property type="match status" value="1"/>
</dbReference>
<dbReference type="AlphaFoldDB" id="E6MHG1"/>
<dbReference type="GO" id="GO:0004619">
    <property type="term" value="F:phosphoglycerate mutase activity"/>
    <property type="evidence" value="ECO:0007669"/>
    <property type="project" value="UniProtKB-UniRule"/>
</dbReference>
<dbReference type="HOGENOM" id="CLU_033323_1_1_9"/>